<evidence type="ECO:0000313" key="1">
    <source>
        <dbReference type="EMBL" id="CEK55796.1"/>
    </source>
</evidence>
<feature type="non-terminal residue" evidence="1">
    <location>
        <position position="65"/>
    </location>
</feature>
<organism evidence="1">
    <name type="scientific">Arion vulgaris</name>
    <dbReference type="NCBI Taxonomy" id="1028688"/>
    <lineage>
        <taxon>Eukaryota</taxon>
        <taxon>Metazoa</taxon>
        <taxon>Spiralia</taxon>
        <taxon>Lophotrochozoa</taxon>
        <taxon>Mollusca</taxon>
        <taxon>Gastropoda</taxon>
        <taxon>Heterobranchia</taxon>
        <taxon>Euthyneura</taxon>
        <taxon>Panpulmonata</taxon>
        <taxon>Eupulmonata</taxon>
        <taxon>Stylommatophora</taxon>
        <taxon>Helicina</taxon>
        <taxon>Arionoidea</taxon>
        <taxon>Arionidae</taxon>
        <taxon>Arion</taxon>
    </lineage>
</organism>
<proteinExistence type="predicted"/>
<accession>A0A0B6YJ08</accession>
<reference evidence="1" key="1">
    <citation type="submission" date="2014-12" db="EMBL/GenBank/DDBJ databases">
        <title>Insight into the proteome of Arion vulgaris.</title>
        <authorList>
            <person name="Aradska J."/>
            <person name="Bulat T."/>
            <person name="Smidak R."/>
            <person name="Sarate P."/>
            <person name="Gangsoo J."/>
            <person name="Sialana F."/>
            <person name="Bilban M."/>
            <person name="Lubec G."/>
        </authorList>
    </citation>
    <scope>NUCLEOTIDE SEQUENCE</scope>
    <source>
        <tissue evidence="1">Skin</tissue>
    </source>
</reference>
<name>A0A0B6YJ08_9EUPU</name>
<gene>
    <name evidence="1" type="primary">ORF26074</name>
</gene>
<dbReference type="EMBL" id="HACG01008931">
    <property type="protein sequence ID" value="CEK55796.1"/>
    <property type="molecule type" value="Transcribed_RNA"/>
</dbReference>
<sequence length="65" mass="7274">MISHKIICEVQRSYALHVGTMLQVCSPDLYTFSYQTQCNGVTYNAHKRLSSGQCCVQQFGIGEEA</sequence>
<protein>
    <submittedName>
        <fullName evidence="1">Uncharacterized protein</fullName>
    </submittedName>
</protein>
<dbReference type="AlphaFoldDB" id="A0A0B6YJ08"/>